<sequence length="180" mass="21507">MKRIYIVFGLLMILFSCSNDNDWPIPQDESFLPMQIGNYWKIDDDNFTEITDTLRIQGEVYYKFYSLIGGDAIGIDYLRIDDEQNLVGSNPDYPNFRYTHAKFDASVGETFWTMGNQSINDFKVTLTEKNDNLRTFEHHRFYQNHEEKLFISYTRGLGWNFNYYLRDFKEIKINGVVYRF</sequence>
<keyword evidence="1" id="KW-0732">Signal</keyword>
<evidence type="ECO:0000256" key="1">
    <source>
        <dbReference type="SAM" id="SignalP"/>
    </source>
</evidence>
<organism evidence="2 3">
    <name type="scientific">Flagellimonas aquimarina</name>
    <dbReference type="NCBI Taxonomy" id="2201895"/>
    <lineage>
        <taxon>Bacteria</taxon>
        <taxon>Pseudomonadati</taxon>
        <taxon>Bacteroidota</taxon>
        <taxon>Flavobacteriia</taxon>
        <taxon>Flavobacteriales</taxon>
        <taxon>Flavobacteriaceae</taxon>
        <taxon>Flagellimonas</taxon>
    </lineage>
</organism>
<proteinExistence type="predicted"/>
<feature type="signal peptide" evidence="1">
    <location>
        <begin position="1"/>
        <end position="20"/>
    </location>
</feature>
<name>A0A316L082_9FLAO</name>
<dbReference type="PROSITE" id="PS51257">
    <property type="entry name" value="PROKAR_LIPOPROTEIN"/>
    <property type="match status" value="1"/>
</dbReference>
<dbReference type="Proteomes" id="UP000245762">
    <property type="component" value="Unassembled WGS sequence"/>
</dbReference>
<evidence type="ECO:0000313" key="2">
    <source>
        <dbReference type="EMBL" id="PWL38708.1"/>
    </source>
</evidence>
<dbReference type="RefSeq" id="WP_109662849.1">
    <property type="nucleotide sequence ID" value="NZ_QGEG01000002.1"/>
</dbReference>
<reference evidence="2 3" key="1">
    <citation type="submission" date="2018-05" db="EMBL/GenBank/DDBJ databases">
        <title>Complete genome sequence of Flagellimonas aquimarina ECD12 isolated from seaweed Ecklonia cava.</title>
        <authorList>
            <person name="Choi S."/>
            <person name="Seong C."/>
        </authorList>
    </citation>
    <scope>NUCLEOTIDE SEQUENCE [LARGE SCALE GENOMIC DNA]</scope>
    <source>
        <strain evidence="2 3">ECD12</strain>
    </source>
</reference>
<gene>
    <name evidence="2" type="ORF">DKG77_10700</name>
</gene>
<dbReference type="EMBL" id="QGEG01000002">
    <property type="protein sequence ID" value="PWL38708.1"/>
    <property type="molecule type" value="Genomic_DNA"/>
</dbReference>
<evidence type="ECO:0000313" key="3">
    <source>
        <dbReference type="Proteomes" id="UP000245762"/>
    </source>
</evidence>
<feature type="chain" id="PRO_5016304388" evidence="1">
    <location>
        <begin position="21"/>
        <end position="180"/>
    </location>
</feature>
<dbReference type="OrthoDB" id="761443at2"/>
<keyword evidence="3" id="KW-1185">Reference proteome</keyword>
<protein>
    <submittedName>
        <fullName evidence="2">Uncharacterized protein</fullName>
    </submittedName>
</protein>
<dbReference type="AlphaFoldDB" id="A0A316L082"/>
<comment type="caution">
    <text evidence="2">The sequence shown here is derived from an EMBL/GenBank/DDBJ whole genome shotgun (WGS) entry which is preliminary data.</text>
</comment>
<accession>A0A316L082</accession>